<accession>A0A8H6YR49</accession>
<comment type="caution">
    <text evidence="2">The sequence shown here is derived from an EMBL/GenBank/DDBJ whole genome shotgun (WGS) entry which is preliminary data.</text>
</comment>
<evidence type="ECO:0000313" key="3">
    <source>
        <dbReference type="Proteomes" id="UP000623467"/>
    </source>
</evidence>
<evidence type="ECO:0000256" key="1">
    <source>
        <dbReference type="SAM" id="MobiDB-lite"/>
    </source>
</evidence>
<feature type="compositionally biased region" description="Basic residues" evidence="1">
    <location>
        <begin position="112"/>
        <end position="124"/>
    </location>
</feature>
<evidence type="ECO:0000313" key="2">
    <source>
        <dbReference type="EMBL" id="KAF7363286.1"/>
    </source>
</evidence>
<feature type="compositionally biased region" description="Polar residues" evidence="1">
    <location>
        <begin position="210"/>
        <end position="220"/>
    </location>
</feature>
<feature type="region of interest" description="Disordered" evidence="1">
    <location>
        <begin position="1"/>
        <end position="252"/>
    </location>
</feature>
<feature type="compositionally biased region" description="Low complexity" evidence="1">
    <location>
        <begin position="1"/>
        <end position="39"/>
    </location>
</feature>
<feature type="compositionally biased region" description="Polar residues" evidence="1">
    <location>
        <begin position="99"/>
        <end position="108"/>
    </location>
</feature>
<name>A0A8H6YR49_9AGAR</name>
<reference evidence="2" key="1">
    <citation type="submission" date="2020-05" db="EMBL/GenBank/DDBJ databases">
        <title>Mycena genomes resolve the evolution of fungal bioluminescence.</title>
        <authorList>
            <person name="Tsai I.J."/>
        </authorList>
    </citation>
    <scope>NUCLEOTIDE SEQUENCE</scope>
    <source>
        <strain evidence="2">160909Yilan</strain>
    </source>
</reference>
<sequence length="390" mass="41367">MTTPITSFPSPNSPTMSSTSSFDVVSARSRSSTSSGLSFDDSDDEIVWGQSDGSLDSGLASDDDFVVLSRPRSPPTHNNDGADTPNNLVSDAVRRSLHEQVSSIVRTETATRKLHTLAAKKPRSRPVSQPHSPVECTTPVSERPPSSVTRTPSPSHKGGRRRRRNAKKSSPSPSPSPTQASVPTTSSLTSRNSPPVALSGGVRLGVKKVQSPSLGSNASTSSSPNPMALPASSSPALPSSKPPISPQSNDVVGFGARSIVDDVSERASECGNEDEPVSSAYDTAASYITSCLSNPSAVCRLTLLQSLIVEFGVVSSSMPVSLSKARSILKSRVFVNIGEYLVARERGPQAVQEIIHPSRRALIRDLRQKRNRVPRHLVKEAGLSVLLVSF</sequence>
<dbReference type="AlphaFoldDB" id="A0A8H6YR49"/>
<dbReference type="Proteomes" id="UP000623467">
    <property type="component" value="Unassembled WGS sequence"/>
</dbReference>
<gene>
    <name evidence="2" type="ORF">MSAN_00983800</name>
</gene>
<feature type="compositionally biased region" description="Basic residues" evidence="1">
    <location>
        <begin position="157"/>
        <end position="167"/>
    </location>
</feature>
<proteinExistence type="predicted"/>
<organism evidence="2 3">
    <name type="scientific">Mycena sanguinolenta</name>
    <dbReference type="NCBI Taxonomy" id="230812"/>
    <lineage>
        <taxon>Eukaryota</taxon>
        <taxon>Fungi</taxon>
        <taxon>Dikarya</taxon>
        <taxon>Basidiomycota</taxon>
        <taxon>Agaricomycotina</taxon>
        <taxon>Agaricomycetes</taxon>
        <taxon>Agaricomycetidae</taxon>
        <taxon>Agaricales</taxon>
        <taxon>Marasmiineae</taxon>
        <taxon>Mycenaceae</taxon>
        <taxon>Mycena</taxon>
    </lineage>
</organism>
<feature type="compositionally biased region" description="Low complexity" evidence="1">
    <location>
        <begin position="143"/>
        <end position="156"/>
    </location>
</feature>
<protein>
    <submittedName>
        <fullName evidence="2">Uncharacterized protein</fullName>
    </submittedName>
</protein>
<dbReference type="EMBL" id="JACAZH010000007">
    <property type="protein sequence ID" value="KAF7363286.1"/>
    <property type="molecule type" value="Genomic_DNA"/>
</dbReference>
<dbReference type="OrthoDB" id="2596481at2759"/>
<feature type="compositionally biased region" description="Low complexity" evidence="1">
    <location>
        <begin position="221"/>
        <end position="239"/>
    </location>
</feature>
<feature type="compositionally biased region" description="Low complexity" evidence="1">
    <location>
        <begin position="51"/>
        <end position="60"/>
    </location>
</feature>
<feature type="compositionally biased region" description="Low complexity" evidence="1">
    <location>
        <begin position="177"/>
        <end position="187"/>
    </location>
</feature>
<keyword evidence="3" id="KW-1185">Reference proteome</keyword>
<feature type="compositionally biased region" description="Polar residues" evidence="1">
    <location>
        <begin position="75"/>
        <end position="89"/>
    </location>
</feature>